<evidence type="ECO:0000256" key="3">
    <source>
        <dbReference type="ARBA" id="ARBA00023034"/>
    </source>
</evidence>
<comment type="subcellular location">
    <subcellularLocation>
        <location evidence="1">Cytoplasmic vesicle</location>
        <location evidence="1">Clathrin-coated vesicle</location>
    </subcellularLocation>
    <subcellularLocation>
        <location evidence="2">Golgi apparatus</location>
    </subcellularLocation>
</comment>
<dbReference type="PANTHER" id="PTHR12276:SF113">
    <property type="entry name" value="ENTH_VHS FAMILY PROTEIN"/>
    <property type="match status" value="1"/>
</dbReference>
<evidence type="ECO:0000256" key="4">
    <source>
        <dbReference type="ARBA" id="ARBA00023329"/>
    </source>
</evidence>
<keyword evidence="3" id="KW-0333">Golgi apparatus</keyword>
<dbReference type="GO" id="GO:0005794">
    <property type="term" value="C:Golgi apparatus"/>
    <property type="evidence" value="ECO:0007669"/>
    <property type="project" value="UniProtKB-SubCell"/>
</dbReference>
<evidence type="ECO:0000313" key="8">
    <source>
        <dbReference type="Proteomes" id="UP000504603"/>
    </source>
</evidence>
<evidence type="ECO:0000256" key="6">
    <source>
        <dbReference type="SAM" id="MobiDB-lite"/>
    </source>
</evidence>
<dbReference type="Gene3D" id="1.25.40.90">
    <property type="match status" value="1"/>
</dbReference>
<keyword evidence="8" id="KW-1185">Reference proteome</keyword>
<dbReference type="SMART" id="SM00273">
    <property type="entry name" value="ENTH"/>
    <property type="match status" value="1"/>
</dbReference>
<evidence type="ECO:0000313" key="9">
    <source>
        <dbReference type="RefSeq" id="XP_022139124.1"/>
    </source>
</evidence>
<dbReference type="OrthoDB" id="4033880at2759"/>
<gene>
    <name evidence="9" type="primary">LOC111010110</name>
</gene>
<dbReference type="SUPFAM" id="SSF48464">
    <property type="entry name" value="ENTH/VHS domain"/>
    <property type="match status" value="1"/>
</dbReference>
<keyword evidence="5" id="KW-0175">Coiled coil</keyword>
<accession>A0A6J1CC13</accession>
<feature type="region of interest" description="Disordered" evidence="6">
    <location>
        <begin position="215"/>
        <end position="257"/>
    </location>
</feature>
<dbReference type="PROSITE" id="PS50942">
    <property type="entry name" value="ENTH"/>
    <property type="match status" value="1"/>
</dbReference>
<feature type="coiled-coil region" evidence="5">
    <location>
        <begin position="151"/>
        <end position="178"/>
    </location>
</feature>
<dbReference type="CDD" id="cd03571">
    <property type="entry name" value="ENTH"/>
    <property type="match status" value="1"/>
</dbReference>
<feature type="compositionally biased region" description="Basic and acidic residues" evidence="6">
    <location>
        <begin position="215"/>
        <end position="245"/>
    </location>
</feature>
<evidence type="ECO:0000256" key="2">
    <source>
        <dbReference type="ARBA" id="ARBA00004555"/>
    </source>
</evidence>
<keyword evidence="4" id="KW-0968">Cytoplasmic vesicle</keyword>
<protein>
    <submittedName>
        <fullName evidence="9">Epsin-3-like isoform X1</fullName>
    </submittedName>
</protein>
<feature type="domain" description="ENTH" evidence="7">
    <location>
        <begin position="39"/>
        <end position="172"/>
    </location>
</feature>
<dbReference type="Pfam" id="PF01417">
    <property type="entry name" value="ENTH"/>
    <property type="match status" value="1"/>
</dbReference>
<dbReference type="PANTHER" id="PTHR12276">
    <property type="entry name" value="EPSIN/ENT-RELATED"/>
    <property type="match status" value="1"/>
</dbReference>
<dbReference type="KEGG" id="mcha:111010110"/>
<dbReference type="GO" id="GO:0030125">
    <property type="term" value="C:clathrin vesicle coat"/>
    <property type="evidence" value="ECO:0007669"/>
    <property type="project" value="TreeGrafter"/>
</dbReference>
<dbReference type="GO" id="GO:0005543">
    <property type="term" value="F:phospholipid binding"/>
    <property type="evidence" value="ECO:0007669"/>
    <property type="project" value="TreeGrafter"/>
</dbReference>
<proteinExistence type="predicted"/>
<evidence type="ECO:0000256" key="1">
    <source>
        <dbReference type="ARBA" id="ARBA00004132"/>
    </source>
</evidence>
<evidence type="ECO:0000256" key="5">
    <source>
        <dbReference type="SAM" id="Coils"/>
    </source>
</evidence>
<reference evidence="9" key="1">
    <citation type="submission" date="2025-08" db="UniProtKB">
        <authorList>
            <consortium name="RefSeq"/>
        </authorList>
    </citation>
    <scope>IDENTIFICATION</scope>
    <source>
        <strain evidence="9">OHB3-1</strain>
    </source>
</reference>
<dbReference type="GO" id="GO:0005768">
    <property type="term" value="C:endosome"/>
    <property type="evidence" value="ECO:0007669"/>
    <property type="project" value="TreeGrafter"/>
</dbReference>
<name>A0A6J1CC13_MOMCH</name>
<dbReference type="GO" id="GO:0005886">
    <property type="term" value="C:plasma membrane"/>
    <property type="evidence" value="ECO:0007669"/>
    <property type="project" value="TreeGrafter"/>
</dbReference>
<dbReference type="Proteomes" id="UP000504603">
    <property type="component" value="Unplaced"/>
</dbReference>
<dbReference type="GeneID" id="111010110"/>
<organism evidence="8 9">
    <name type="scientific">Momordica charantia</name>
    <name type="common">Bitter gourd</name>
    <name type="synonym">Balsam pear</name>
    <dbReference type="NCBI Taxonomy" id="3673"/>
    <lineage>
        <taxon>Eukaryota</taxon>
        <taxon>Viridiplantae</taxon>
        <taxon>Streptophyta</taxon>
        <taxon>Embryophyta</taxon>
        <taxon>Tracheophyta</taxon>
        <taxon>Spermatophyta</taxon>
        <taxon>Magnoliopsida</taxon>
        <taxon>eudicotyledons</taxon>
        <taxon>Gunneridae</taxon>
        <taxon>Pentapetalae</taxon>
        <taxon>rosids</taxon>
        <taxon>fabids</taxon>
        <taxon>Cucurbitales</taxon>
        <taxon>Cucurbitaceae</taxon>
        <taxon>Momordiceae</taxon>
        <taxon>Momordica</taxon>
    </lineage>
</organism>
<evidence type="ECO:0000259" key="7">
    <source>
        <dbReference type="PROSITE" id="PS50942"/>
    </source>
</evidence>
<dbReference type="GO" id="GO:0030276">
    <property type="term" value="F:clathrin binding"/>
    <property type="evidence" value="ECO:0007669"/>
    <property type="project" value="TreeGrafter"/>
</dbReference>
<dbReference type="InterPro" id="IPR013809">
    <property type="entry name" value="ENTH"/>
</dbReference>
<dbReference type="AlphaFoldDB" id="A0A6J1CC13"/>
<dbReference type="InterPro" id="IPR008942">
    <property type="entry name" value="ENTH_VHS"/>
</dbReference>
<dbReference type="RefSeq" id="XP_022139124.1">
    <property type="nucleotide sequence ID" value="XM_022283432.1"/>
</dbReference>
<sequence>MFIFQATKIKMEEENTSFHGLLKKQASFFFKSKFKMARLAFTDVTPAQLLTEEATSGNPWPPDAPTMRVITRAAFEVNDFFRIVEILHNRLKKFKAKDWRAGYNALILLEHVLTHGPQSFAEEFEDDLQIFKTMDGFHFLDEKGFNWGHSVRKLSARVVKLLEDREFLKEERSRVRNLSRGIQGFGNFSHRSFPTTADSHSGKYKRYNSECIDRRSDRAAPARENSPIKEKEAERRLKEEGDSESKLGGGGENTKVDHPFCEFKHQVSESLLSSSIEW</sequence>
<dbReference type="GO" id="GO:0006897">
    <property type="term" value="P:endocytosis"/>
    <property type="evidence" value="ECO:0007669"/>
    <property type="project" value="TreeGrafter"/>
</dbReference>